<evidence type="ECO:0000259" key="2">
    <source>
        <dbReference type="Pfam" id="PF13472"/>
    </source>
</evidence>
<keyword evidence="1" id="KW-0472">Membrane</keyword>
<dbReference type="Gene3D" id="3.40.50.1110">
    <property type="entry name" value="SGNH hydrolase"/>
    <property type="match status" value="1"/>
</dbReference>
<dbReference type="PANTHER" id="PTHR30383:SF24">
    <property type="entry name" value="THIOESTERASE 1_PROTEASE 1_LYSOPHOSPHOLIPASE L1"/>
    <property type="match status" value="1"/>
</dbReference>
<dbReference type="SUPFAM" id="SSF52266">
    <property type="entry name" value="SGNH hydrolase"/>
    <property type="match status" value="1"/>
</dbReference>
<feature type="domain" description="SGNH hydrolase-type esterase" evidence="2">
    <location>
        <begin position="44"/>
        <end position="194"/>
    </location>
</feature>
<sequence>MLERRYYYIVAGVLLIGAVWYFFFYSAREIKITNYPSSGTDIIALGDSLVVGAGATGGNDFVSLLSKKIGQEIINLGVNGDTTANGLARMSELNRYRPKVVLLLLGGNDHLRKVPIEMTFENLGKIIENIQSRDAVVLLLGVKGNLFGDKFAPEFDKLHKKYGTAYIPDVLDGLFGNGEFMEDPIHPNDAGNRVIAERIYLVLVPLLK</sequence>
<comment type="caution">
    <text evidence="3">The sequence shown here is derived from an EMBL/GenBank/DDBJ whole genome shotgun (WGS) entry which is preliminary data.</text>
</comment>
<accession>A0A1G2KRR7</accession>
<protein>
    <recommendedName>
        <fullName evidence="2">SGNH hydrolase-type esterase domain-containing protein</fullName>
    </recommendedName>
</protein>
<organism evidence="3 4">
    <name type="scientific">Candidatus Sungbacteria bacterium RIFCSPHIGHO2_02_FULL_49_20</name>
    <dbReference type="NCBI Taxonomy" id="1802272"/>
    <lineage>
        <taxon>Bacteria</taxon>
        <taxon>Candidatus Sungiibacteriota</taxon>
    </lineage>
</organism>
<dbReference type="AlphaFoldDB" id="A0A1G2KRR7"/>
<reference evidence="3 4" key="1">
    <citation type="journal article" date="2016" name="Nat. Commun.">
        <title>Thousands of microbial genomes shed light on interconnected biogeochemical processes in an aquifer system.</title>
        <authorList>
            <person name="Anantharaman K."/>
            <person name="Brown C.T."/>
            <person name="Hug L.A."/>
            <person name="Sharon I."/>
            <person name="Castelle C.J."/>
            <person name="Probst A.J."/>
            <person name="Thomas B.C."/>
            <person name="Singh A."/>
            <person name="Wilkins M.J."/>
            <person name="Karaoz U."/>
            <person name="Brodie E.L."/>
            <person name="Williams K.H."/>
            <person name="Hubbard S.S."/>
            <person name="Banfield J.F."/>
        </authorList>
    </citation>
    <scope>NUCLEOTIDE SEQUENCE [LARGE SCALE GENOMIC DNA]</scope>
</reference>
<evidence type="ECO:0000313" key="4">
    <source>
        <dbReference type="Proteomes" id="UP000178710"/>
    </source>
</evidence>
<evidence type="ECO:0000313" key="3">
    <source>
        <dbReference type="EMBL" id="OHA02137.1"/>
    </source>
</evidence>
<dbReference type="InterPro" id="IPR036514">
    <property type="entry name" value="SGNH_hydro_sf"/>
</dbReference>
<dbReference type="Proteomes" id="UP000178710">
    <property type="component" value="Unassembled WGS sequence"/>
</dbReference>
<evidence type="ECO:0000256" key="1">
    <source>
        <dbReference type="SAM" id="Phobius"/>
    </source>
</evidence>
<dbReference type="InterPro" id="IPR051532">
    <property type="entry name" value="Ester_Hydrolysis_Enzymes"/>
</dbReference>
<dbReference type="Pfam" id="PF13472">
    <property type="entry name" value="Lipase_GDSL_2"/>
    <property type="match status" value="1"/>
</dbReference>
<keyword evidence="1" id="KW-1133">Transmembrane helix</keyword>
<dbReference type="InterPro" id="IPR013830">
    <property type="entry name" value="SGNH_hydro"/>
</dbReference>
<feature type="transmembrane region" description="Helical" evidence="1">
    <location>
        <begin position="6"/>
        <end position="25"/>
    </location>
</feature>
<name>A0A1G2KRR7_9BACT</name>
<keyword evidence="1" id="KW-0812">Transmembrane</keyword>
<dbReference type="GO" id="GO:0004622">
    <property type="term" value="F:phosphatidylcholine lysophospholipase activity"/>
    <property type="evidence" value="ECO:0007669"/>
    <property type="project" value="TreeGrafter"/>
</dbReference>
<proteinExistence type="predicted"/>
<dbReference type="EMBL" id="MHQK01000009">
    <property type="protein sequence ID" value="OHA02137.1"/>
    <property type="molecule type" value="Genomic_DNA"/>
</dbReference>
<dbReference type="PANTHER" id="PTHR30383">
    <property type="entry name" value="THIOESTERASE 1/PROTEASE 1/LYSOPHOSPHOLIPASE L1"/>
    <property type="match status" value="1"/>
</dbReference>
<gene>
    <name evidence="3" type="ORF">A3C12_02840</name>
</gene>